<evidence type="ECO:0000313" key="16">
    <source>
        <dbReference type="Proteomes" id="UP001295740"/>
    </source>
</evidence>
<dbReference type="PRINTS" id="PR00385">
    <property type="entry name" value="P450"/>
</dbReference>
<evidence type="ECO:0000256" key="2">
    <source>
        <dbReference type="ARBA" id="ARBA00004972"/>
    </source>
</evidence>
<comment type="cofactor">
    <cofactor evidence="1 13">
        <name>heme</name>
        <dbReference type="ChEBI" id="CHEBI:30413"/>
    </cofactor>
</comment>
<evidence type="ECO:0000256" key="5">
    <source>
        <dbReference type="ARBA" id="ARBA00022723"/>
    </source>
</evidence>
<evidence type="ECO:0000256" key="13">
    <source>
        <dbReference type="PIRSR" id="PIRSR602401-1"/>
    </source>
</evidence>
<evidence type="ECO:0000256" key="3">
    <source>
        <dbReference type="ARBA" id="ARBA00010617"/>
    </source>
</evidence>
<keyword evidence="6" id="KW-0560">Oxidoreductase</keyword>
<dbReference type="CDD" id="cd11060">
    <property type="entry name" value="CYP57A1-like"/>
    <property type="match status" value="1"/>
</dbReference>
<evidence type="ECO:0000256" key="8">
    <source>
        <dbReference type="ARBA" id="ARBA00023026"/>
    </source>
</evidence>
<evidence type="ECO:0000256" key="10">
    <source>
        <dbReference type="ARBA" id="ARBA00067672"/>
    </source>
</evidence>
<sequence length="516" mass="58649">MDESSLAKLRNTSFLYGLGVSFVVYLFVSYTVTWLRLRHINGPLLAKFSYFWLFSVSLKGKQALYSRQVIDKHGPLVRIGPNDLLTDDVEVIRRMNGARSKYGRSNWYHAMRMDPYQDSLFSIMDTPTHDKLKAQLSFGYGGKENPEIEDGVNLQIQHWLDLIRRKYTSNETDFRPMDFARVTGYFTLDAITKIAYGKEFGYLATESDVYDYMETMEGNVPKLALFSEIPAMGKLLFSHTALKLIGPKLTDKTGIGKLMAVAHDVVGERFGANPKIRQDMLGSFLRHGISQRQAESEVMFQIVAGSDTTATALRGTMLLILLTPRVYRCLQQEIDTAVTEGRLSTPMKADEAKQLRYLQAVINEGLRLSNPFTALSMKEVPPEGDTIHGHFIPGGTRIGLSISSIHRSKAIFGADAEVFRPERWLLQEVEGKGREEQDYRYREMAQAVDLTFGYGRWACSGKAVAFMELNKVFVELLRNFDFQLVDPVNPIKIWNHNLSFQNGMWVRITERRAPTT</sequence>
<dbReference type="Gene3D" id="1.10.630.10">
    <property type="entry name" value="Cytochrome P450"/>
    <property type="match status" value="1"/>
</dbReference>
<keyword evidence="14" id="KW-1133">Transmembrane helix</keyword>
<evidence type="ECO:0000313" key="15">
    <source>
        <dbReference type="EMBL" id="CAJ2507174.1"/>
    </source>
</evidence>
<dbReference type="Proteomes" id="UP001295740">
    <property type="component" value="Unassembled WGS sequence"/>
</dbReference>
<protein>
    <recommendedName>
        <fullName evidence="11">Cytochrome P450 monooxygenase ABA1</fullName>
    </recommendedName>
    <alternativeName>
        <fullName evidence="12">Abscisic acid biosynthesis protein 1</fullName>
    </alternativeName>
    <alternativeName>
        <fullName evidence="10">Cytochrome P450 monooxygenase aba1</fullName>
    </alternativeName>
</protein>
<comment type="pathway">
    <text evidence="2">Hormone biosynthesis.</text>
</comment>
<dbReference type="FunFam" id="1.10.630.10:FF:000076">
    <property type="entry name" value="Cytochrome P450 monooxygenase"/>
    <property type="match status" value="1"/>
</dbReference>
<evidence type="ECO:0000256" key="1">
    <source>
        <dbReference type="ARBA" id="ARBA00001971"/>
    </source>
</evidence>
<dbReference type="InterPro" id="IPR036396">
    <property type="entry name" value="Cyt_P450_sf"/>
</dbReference>
<evidence type="ECO:0000256" key="9">
    <source>
        <dbReference type="ARBA" id="ARBA00023033"/>
    </source>
</evidence>
<dbReference type="GO" id="GO:0005506">
    <property type="term" value="F:iron ion binding"/>
    <property type="evidence" value="ECO:0007669"/>
    <property type="project" value="InterPro"/>
</dbReference>
<dbReference type="AlphaFoldDB" id="A0AAI8VLL8"/>
<evidence type="ECO:0000256" key="7">
    <source>
        <dbReference type="ARBA" id="ARBA00023004"/>
    </source>
</evidence>
<dbReference type="SUPFAM" id="SSF48264">
    <property type="entry name" value="Cytochrome P450"/>
    <property type="match status" value="1"/>
</dbReference>
<keyword evidence="16" id="KW-1185">Reference proteome</keyword>
<dbReference type="PANTHER" id="PTHR24305">
    <property type="entry name" value="CYTOCHROME P450"/>
    <property type="match status" value="1"/>
</dbReference>
<dbReference type="Pfam" id="PF00067">
    <property type="entry name" value="p450"/>
    <property type="match status" value="1"/>
</dbReference>
<accession>A0AAI8VLL8</accession>
<keyword evidence="8" id="KW-0843">Virulence</keyword>
<dbReference type="PRINTS" id="PR00463">
    <property type="entry name" value="EP450I"/>
</dbReference>
<dbReference type="InterPro" id="IPR002401">
    <property type="entry name" value="Cyt_P450_E_grp-I"/>
</dbReference>
<keyword evidence="14" id="KW-0812">Transmembrane</keyword>
<organism evidence="15 16">
    <name type="scientific">Anthostomella pinea</name>
    <dbReference type="NCBI Taxonomy" id="933095"/>
    <lineage>
        <taxon>Eukaryota</taxon>
        <taxon>Fungi</taxon>
        <taxon>Dikarya</taxon>
        <taxon>Ascomycota</taxon>
        <taxon>Pezizomycotina</taxon>
        <taxon>Sordariomycetes</taxon>
        <taxon>Xylariomycetidae</taxon>
        <taxon>Xylariales</taxon>
        <taxon>Xylariaceae</taxon>
        <taxon>Anthostomella</taxon>
    </lineage>
</organism>
<dbReference type="GO" id="GO:0004497">
    <property type="term" value="F:monooxygenase activity"/>
    <property type="evidence" value="ECO:0007669"/>
    <property type="project" value="UniProtKB-KW"/>
</dbReference>
<keyword evidence="9" id="KW-0503">Monooxygenase</keyword>
<keyword evidence="5 13" id="KW-0479">Metal-binding</keyword>
<evidence type="ECO:0000256" key="6">
    <source>
        <dbReference type="ARBA" id="ARBA00023002"/>
    </source>
</evidence>
<dbReference type="InterPro" id="IPR050121">
    <property type="entry name" value="Cytochrome_P450_monoxygenase"/>
</dbReference>
<evidence type="ECO:0000256" key="11">
    <source>
        <dbReference type="ARBA" id="ARBA00068222"/>
    </source>
</evidence>
<reference evidence="15" key="1">
    <citation type="submission" date="2023-10" db="EMBL/GenBank/DDBJ databases">
        <authorList>
            <person name="Hackl T."/>
        </authorList>
    </citation>
    <scope>NUCLEOTIDE SEQUENCE</scope>
</reference>
<proteinExistence type="inferred from homology"/>
<name>A0AAI8VLL8_9PEZI</name>
<evidence type="ECO:0000256" key="14">
    <source>
        <dbReference type="SAM" id="Phobius"/>
    </source>
</evidence>
<evidence type="ECO:0000256" key="4">
    <source>
        <dbReference type="ARBA" id="ARBA00022617"/>
    </source>
</evidence>
<comment type="caution">
    <text evidence="15">The sequence shown here is derived from an EMBL/GenBank/DDBJ whole genome shotgun (WGS) entry which is preliminary data.</text>
</comment>
<dbReference type="GO" id="GO:0016705">
    <property type="term" value="F:oxidoreductase activity, acting on paired donors, with incorporation or reduction of molecular oxygen"/>
    <property type="evidence" value="ECO:0007669"/>
    <property type="project" value="InterPro"/>
</dbReference>
<feature type="binding site" description="axial binding residue" evidence="13">
    <location>
        <position position="459"/>
    </location>
    <ligand>
        <name>heme</name>
        <dbReference type="ChEBI" id="CHEBI:30413"/>
    </ligand>
    <ligandPart>
        <name>Fe</name>
        <dbReference type="ChEBI" id="CHEBI:18248"/>
    </ligandPart>
</feature>
<dbReference type="GO" id="GO:0020037">
    <property type="term" value="F:heme binding"/>
    <property type="evidence" value="ECO:0007669"/>
    <property type="project" value="InterPro"/>
</dbReference>
<keyword evidence="4 13" id="KW-0349">Heme</keyword>
<keyword evidence="14" id="KW-0472">Membrane</keyword>
<evidence type="ECO:0000256" key="12">
    <source>
        <dbReference type="ARBA" id="ARBA00079990"/>
    </source>
</evidence>
<gene>
    <name evidence="15" type="ORF">KHLLAP_LOCUS7642</name>
</gene>
<comment type="similarity">
    <text evidence="3">Belongs to the cytochrome P450 family.</text>
</comment>
<keyword evidence="7 13" id="KW-0408">Iron</keyword>
<feature type="transmembrane region" description="Helical" evidence="14">
    <location>
        <begin position="14"/>
        <end position="37"/>
    </location>
</feature>
<dbReference type="InterPro" id="IPR001128">
    <property type="entry name" value="Cyt_P450"/>
</dbReference>
<dbReference type="PANTHER" id="PTHR24305:SF77">
    <property type="entry name" value="CYTOCHROME P450 MONOOXYGENASE"/>
    <property type="match status" value="1"/>
</dbReference>
<dbReference type="EMBL" id="CAUWAG010000010">
    <property type="protein sequence ID" value="CAJ2507174.1"/>
    <property type="molecule type" value="Genomic_DNA"/>
</dbReference>